<dbReference type="Pfam" id="PF08665">
    <property type="entry name" value="PglZ"/>
    <property type="match status" value="1"/>
</dbReference>
<evidence type="ECO:0000313" key="2">
    <source>
        <dbReference type="Proteomes" id="UP000568877"/>
    </source>
</evidence>
<gene>
    <name evidence="1" type="ORF">HKBW3S42_01348</name>
</gene>
<comment type="caution">
    <text evidence="1">The sequence shown here is derived from an EMBL/GenBank/DDBJ whole genome shotgun (WGS) entry which is preliminary data.</text>
</comment>
<reference evidence="1 2" key="1">
    <citation type="journal article" date="2020" name="Front. Microbiol.">
        <title>Single-cell genomics of novel Actinobacteria with the Wood-Ljungdahl pathway discovered in a serpentinizing system.</title>
        <authorList>
            <person name="Merino N."/>
            <person name="Kawai M."/>
            <person name="Boyd E.S."/>
            <person name="Colman D.R."/>
            <person name="McGlynn S.E."/>
            <person name="Nealson K.H."/>
            <person name="Kurokawa K."/>
            <person name="Hongoh Y."/>
        </authorList>
    </citation>
    <scope>NUCLEOTIDE SEQUENCE [LARGE SCALE GENOMIC DNA]</scope>
    <source>
        <strain evidence="1 2">S42</strain>
    </source>
</reference>
<name>A0A6V8PLA0_9ACTN</name>
<accession>A0A6V8PLA0</accession>
<sequence>VEGPKASEDTARSRRFALGKPPHVPNAISFSLRSIGFSAEGRVLFPRGLSCFALPGEVGRFLHGGISLQEVAIAVLESKVRVFPEQQKVTVSAEIDDVITTAVFLVTLVPGPATLFTKSRKVKVEVLYEGERIGESEELTVLETSVRARLVLQKIPPEAKVVVKDVETLETLVQKRVKIELSGYDELL</sequence>
<dbReference type="AlphaFoldDB" id="A0A6V8PLA0"/>
<proteinExistence type="predicted"/>
<dbReference type="Proteomes" id="UP000568877">
    <property type="component" value="Unassembled WGS sequence"/>
</dbReference>
<feature type="non-terminal residue" evidence="1">
    <location>
        <position position="1"/>
    </location>
</feature>
<organism evidence="1 2">
    <name type="scientific">Candidatus Hakubella thermalkaliphila</name>
    <dbReference type="NCBI Taxonomy" id="2754717"/>
    <lineage>
        <taxon>Bacteria</taxon>
        <taxon>Bacillati</taxon>
        <taxon>Actinomycetota</taxon>
        <taxon>Actinomycetota incertae sedis</taxon>
        <taxon>Candidatus Hakubellales</taxon>
        <taxon>Candidatus Hakubellaceae</taxon>
        <taxon>Candidatus Hakubella</taxon>
    </lineage>
</organism>
<protein>
    <submittedName>
        <fullName evidence="1">Uncharacterized protein</fullName>
    </submittedName>
</protein>
<dbReference type="EMBL" id="BLSA01000245">
    <property type="protein sequence ID" value="GFP33037.1"/>
    <property type="molecule type" value="Genomic_DNA"/>
</dbReference>
<evidence type="ECO:0000313" key="1">
    <source>
        <dbReference type="EMBL" id="GFP33037.1"/>
    </source>
</evidence>